<keyword evidence="2 3" id="KW-0040">ANK repeat</keyword>
<reference evidence="5" key="1">
    <citation type="submission" date="2015-01" db="EMBL/GenBank/DDBJ databases">
        <authorList>
            <person name="Durling Mikael"/>
        </authorList>
    </citation>
    <scope>NUCLEOTIDE SEQUENCE</scope>
</reference>
<dbReference type="PROSITE" id="PS50088">
    <property type="entry name" value="ANK_REPEAT"/>
    <property type="match status" value="1"/>
</dbReference>
<proteinExistence type="predicted"/>
<gene>
    <name evidence="5" type="ORF">BN869_000009277_1</name>
</gene>
<dbReference type="SMART" id="SM00248">
    <property type="entry name" value="ANK"/>
    <property type="match status" value="15"/>
</dbReference>
<dbReference type="AlphaFoldDB" id="A0A0B7K7S2"/>
<dbReference type="Gene3D" id="1.25.40.20">
    <property type="entry name" value="Ankyrin repeat-containing domain"/>
    <property type="match status" value="3"/>
</dbReference>
<accession>A0A0B7K7S2</accession>
<organism evidence="5">
    <name type="scientific">Bionectria ochroleuca</name>
    <name type="common">Gliocladium roseum</name>
    <dbReference type="NCBI Taxonomy" id="29856"/>
    <lineage>
        <taxon>Eukaryota</taxon>
        <taxon>Fungi</taxon>
        <taxon>Dikarya</taxon>
        <taxon>Ascomycota</taxon>
        <taxon>Pezizomycotina</taxon>
        <taxon>Sordariomycetes</taxon>
        <taxon>Hypocreomycetidae</taxon>
        <taxon>Hypocreales</taxon>
        <taxon>Bionectriaceae</taxon>
        <taxon>Clonostachys</taxon>
    </lineage>
</organism>
<evidence type="ECO:0000256" key="1">
    <source>
        <dbReference type="ARBA" id="ARBA00022737"/>
    </source>
</evidence>
<dbReference type="InterPro" id="IPR002110">
    <property type="entry name" value="Ankyrin_rpt"/>
</dbReference>
<name>A0A0B7K7S2_BIOOC</name>
<dbReference type="EMBL" id="CDPU01000034">
    <property type="protein sequence ID" value="CEO53219.1"/>
    <property type="molecule type" value="Genomic_DNA"/>
</dbReference>
<keyword evidence="1" id="KW-0677">Repeat</keyword>
<evidence type="ECO:0000256" key="2">
    <source>
        <dbReference type="ARBA" id="ARBA00023043"/>
    </source>
</evidence>
<dbReference type="InterPro" id="IPR036770">
    <property type="entry name" value="Ankyrin_rpt-contain_sf"/>
</dbReference>
<dbReference type="PANTHER" id="PTHR24198">
    <property type="entry name" value="ANKYRIN REPEAT AND PROTEIN KINASE DOMAIN-CONTAINING PROTEIN"/>
    <property type="match status" value="1"/>
</dbReference>
<evidence type="ECO:0000256" key="3">
    <source>
        <dbReference type="PROSITE-ProRule" id="PRU00023"/>
    </source>
</evidence>
<evidence type="ECO:0000313" key="5">
    <source>
        <dbReference type="EMBL" id="CEO53219.1"/>
    </source>
</evidence>
<dbReference type="PANTHER" id="PTHR24198:SF165">
    <property type="entry name" value="ANKYRIN REPEAT-CONTAINING PROTEIN-RELATED"/>
    <property type="match status" value="1"/>
</dbReference>
<sequence length="823" mass="91877">MGRQPHEPGTVHSETHQGGEHLQTTPSKSLPAFLALPSEILLEILQYSVDCTWDAEKAYCLDLRRTCRTVDDAVSRIVFQRIDHGIIRRNKKLLHGRTLKWRLLTKSKIQYTKKEGIFATIHASAAWMCSQSAFDSGILYTYDDYLDAACRAIVARHEGDWILQNATFGVSTNQDSSVRTDQNKAQTVGNDLDQHNTAIHTSEMANGALHLAASHGNASAVVSLLAKGVNPNQNHALYGYALIAAIFGGHVEVVRHFVKHGADLNVQPLVGEPPVVLAAQRNSKDIVDLLAKEGSVQVNSSCKNGLTALLWATLLEREEIDPDSLTAWGDSPLAAAIRYRHDDIARLLINRLDVGSQLHSGVQGQLLAAVRRGSCEIMSLLLDTYKLDLNIHLKADKSLLGLAIFWRQRSIVDLLLKHKDVDPNYRQQDTHPTPLMIAIDNGDTEMVELLLAHKGLNPNLMSKGFAPLAKAIQRRHDQMAQTILSRADIDISIRVSLIGATGRSIRGEEEPTPLFTAISRGNTSVVRELLKQHDVDPNRPSMNRGLEMMTPLQHAVKRGNRKIVKLLLRRNDLDVNKIGENNHTPLELAVLKEEAPRLTFLLLTRTDIDVNRRSEIRRQEYLVKTHRMTTELNKLAYNFKPVHAKGVGLGGGETILLINAKDGRVGSVKQLMRDKRINPNIGDAWERTPLWWAAREDHRQVVEQLLELGDRIKPSLVNINVQDLEGWSPLLCAVNGSYEPIVSALLKRPEIDPNLANQEGWTPLHLSVARENEGIVKQLLAHPKTNVWAKLKVGRTALELTGPTRRRIFNAVKARENRDTGRR</sequence>
<evidence type="ECO:0000256" key="4">
    <source>
        <dbReference type="SAM" id="MobiDB-lite"/>
    </source>
</evidence>
<dbReference type="Pfam" id="PF00023">
    <property type="entry name" value="Ank"/>
    <property type="match status" value="2"/>
</dbReference>
<dbReference type="SUPFAM" id="SSF48403">
    <property type="entry name" value="Ankyrin repeat"/>
    <property type="match status" value="2"/>
</dbReference>
<feature type="region of interest" description="Disordered" evidence="4">
    <location>
        <begin position="1"/>
        <end position="24"/>
    </location>
</feature>
<protein>
    <submittedName>
        <fullName evidence="5">Uncharacterized protein</fullName>
    </submittedName>
</protein>
<feature type="repeat" description="ANK" evidence="3">
    <location>
        <begin position="204"/>
        <end position="236"/>
    </location>
</feature>
<dbReference type="Pfam" id="PF12796">
    <property type="entry name" value="Ank_2"/>
    <property type="match status" value="4"/>
</dbReference>